<dbReference type="Gene3D" id="3.40.50.1820">
    <property type="entry name" value="alpha/beta hydrolase"/>
    <property type="match status" value="1"/>
</dbReference>
<organism evidence="8 9">
    <name type="scientific">Fusarium venenatum</name>
    <dbReference type="NCBI Taxonomy" id="56646"/>
    <lineage>
        <taxon>Eukaryota</taxon>
        <taxon>Fungi</taxon>
        <taxon>Dikarya</taxon>
        <taxon>Ascomycota</taxon>
        <taxon>Pezizomycotina</taxon>
        <taxon>Sordariomycetes</taxon>
        <taxon>Hypocreomycetidae</taxon>
        <taxon>Hypocreales</taxon>
        <taxon>Nectriaceae</taxon>
        <taxon>Fusarium</taxon>
    </lineage>
</organism>
<comment type="subcellular location">
    <subcellularLocation>
        <location evidence="2">Endoplasmic reticulum</location>
    </subcellularLocation>
    <subcellularLocation>
        <location evidence="3">Membrane</location>
    </subcellularLocation>
    <subcellularLocation>
        <location evidence="1">Mitochondrion</location>
    </subcellularLocation>
</comment>
<evidence type="ECO:0000313" key="8">
    <source>
        <dbReference type="EMBL" id="CEI69305.1"/>
    </source>
</evidence>
<accession>A0A2L2U3H1</accession>
<dbReference type="Proteomes" id="UP000245910">
    <property type="component" value="Chromosome III"/>
</dbReference>
<evidence type="ECO:0000256" key="3">
    <source>
        <dbReference type="ARBA" id="ARBA00004370"/>
    </source>
</evidence>
<dbReference type="PANTHER" id="PTHR48182">
    <property type="entry name" value="PROTEIN SERAC1"/>
    <property type="match status" value="1"/>
</dbReference>
<keyword evidence="5" id="KW-0496">Mitochondrion</keyword>
<protein>
    <recommendedName>
        <fullName evidence="10">DUF676 domain-containing protein</fullName>
    </recommendedName>
</protein>
<evidence type="ECO:0000256" key="2">
    <source>
        <dbReference type="ARBA" id="ARBA00004240"/>
    </source>
</evidence>
<dbReference type="GO" id="GO:0016020">
    <property type="term" value="C:membrane"/>
    <property type="evidence" value="ECO:0007669"/>
    <property type="project" value="UniProtKB-SubCell"/>
</dbReference>
<dbReference type="EMBL" id="LN649231">
    <property type="protein sequence ID" value="CEI69305.1"/>
    <property type="molecule type" value="Genomic_DNA"/>
</dbReference>
<dbReference type="InterPro" id="IPR052374">
    <property type="entry name" value="SERAC1"/>
</dbReference>
<evidence type="ECO:0000256" key="4">
    <source>
        <dbReference type="ARBA" id="ARBA00022824"/>
    </source>
</evidence>
<dbReference type="SUPFAM" id="SSF53474">
    <property type="entry name" value="alpha/beta-Hydrolases"/>
    <property type="match status" value="1"/>
</dbReference>
<evidence type="ECO:0000256" key="6">
    <source>
        <dbReference type="ARBA" id="ARBA00023136"/>
    </source>
</evidence>
<dbReference type="InterPro" id="IPR029058">
    <property type="entry name" value="AB_hydrolase_fold"/>
</dbReference>
<evidence type="ECO:0008006" key="10">
    <source>
        <dbReference type="Google" id="ProtNLM"/>
    </source>
</evidence>
<evidence type="ECO:0000256" key="1">
    <source>
        <dbReference type="ARBA" id="ARBA00004173"/>
    </source>
</evidence>
<dbReference type="AlphaFoldDB" id="A0A2L2U3H1"/>
<name>A0A2L2U3H1_9HYPO</name>
<evidence type="ECO:0000313" key="9">
    <source>
        <dbReference type="Proteomes" id="UP000245910"/>
    </source>
</evidence>
<evidence type="ECO:0000256" key="5">
    <source>
        <dbReference type="ARBA" id="ARBA00023128"/>
    </source>
</evidence>
<evidence type="ECO:0000256" key="7">
    <source>
        <dbReference type="SAM" id="MobiDB-lite"/>
    </source>
</evidence>
<keyword evidence="6" id="KW-0472">Membrane</keyword>
<dbReference type="GO" id="GO:0005739">
    <property type="term" value="C:mitochondrion"/>
    <property type="evidence" value="ECO:0007669"/>
    <property type="project" value="UniProtKB-SubCell"/>
</dbReference>
<proteinExistence type="predicted"/>
<dbReference type="GO" id="GO:0005783">
    <property type="term" value="C:endoplasmic reticulum"/>
    <property type="evidence" value="ECO:0007669"/>
    <property type="project" value="UniProtKB-SubCell"/>
</dbReference>
<keyword evidence="9" id="KW-1185">Reference proteome</keyword>
<sequence length="498" mass="55569">MNQLLRKFSRKGRVTPDPSADQQAASPSKKIFPSGIKLLHDGQDNIVEHEHSKNIEIDQYSIIFVHGLTGHREKTWRAKTADKPWHETLLPTKVPNARILTFGYDAYVTNWKSVMSQSTIGNHSMNLLTAVATFRENDDTNNRPIIFVCHSLGGLVCEDLNSKALSMAQTRPEQHLKQVLLCTRGIIFLGTPHHGSGLAHWAEAMAKSIGLLKQTNPAILGVLRSNSEVLARVQMGFHTMIQARAQDKLPQINITCFFEELPLPGVGPVVPRESAILPGYIPIGIHGNHMDMTKFDDASDPGFIAISGEISRWVRRKIIDVVTEDSGVLGQLRFRDPEHGWALDIGAQLPRFDLLSGTLTDESVPGISTARRELVDEVNRILRRRNFRYTVPDVIPGQNQIREITDEILDEMSYRHTASHMACFLIGSANYYLGMAQSTRPDVVAEFTSLARNRMQFLDLKCGMLGIKSMALLDQMARTANNGISIRQLLSTLSDHNS</sequence>
<reference evidence="9" key="1">
    <citation type="submission" date="2014-10" db="EMBL/GenBank/DDBJ databases">
        <authorList>
            <person name="King R."/>
        </authorList>
    </citation>
    <scope>NUCLEOTIDE SEQUENCE [LARGE SCALE GENOMIC DNA]</scope>
    <source>
        <strain evidence="9">A3/5</strain>
    </source>
</reference>
<keyword evidence="4" id="KW-0256">Endoplasmic reticulum</keyword>
<dbReference type="PANTHER" id="PTHR48182:SF2">
    <property type="entry name" value="PROTEIN SERAC1"/>
    <property type="match status" value="1"/>
</dbReference>
<feature type="region of interest" description="Disordered" evidence="7">
    <location>
        <begin position="1"/>
        <end position="27"/>
    </location>
</feature>